<comment type="subcellular location">
    <subcellularLocation>
        <location evidence="1">Endoplasmic reticulum membrane</location>
        <topology evidence="1">Single-pass membrane protein</topology>
    </subcellularLocation>
</comment>
<evidence type="ECO:0000256" key="5">
    <source>
        <dbReference type="ARBA" id="ARBA00022737"/>
    </source>
</evidence>
<keyword evidence="8" id="KW-0653">Protein transport</keyword>
<evidence type="ECO:0000313" key="14">
    <source>
        <dbReference type="Proteomes" id="UP001162131"/>
    </source>
</evidence>
<evidence type="ECO:0008006" key="15">
    <source>
        <dbReference type="Google" id="ProtNLM"/>
    </source>
</evidence>
<dbReference type="InterPro" id="IPR015943">
    <property type="entry name" value="WD40/YVTN_repeat-like_dom_sf"/>
</dbReference>
<keyword evidence="9 12" id="KW-1133">Transmembrane helix</keyword>
<evidence type="ECO:0000256" key="1">
    <source>
        <dbReference type="ARBA" id="ARBA00004389"/>
    </source>
</evidence>
<comment type="caution">
    <text evidence="13">The sequence shown here is derived from an EMBL/GenBank/DDBJ whole genome shotgun (WGS) entry which is preliminary data.</text>
</comment>
<evidence type="ECO:0000313" key="13">
    <source>
        <dbReference type="EMBL" id="CAG9317399.1"/>
    </source>
</evidence>
<reference evidence="13" key="1">
    <citation type="submission" date="2021-09" db="EMBL/GenBank/DDBJ databases">
        <authorList>
            <consortium name="AG Swart"/>
            <person name="Singh M."/>
            <person name="Singh A."/>
            <person name="Seah K."/>
            <person name="Emmerich C."/>
        </authorList>
    </citation>
    <scope>NUCLEOTIDE SEQUENCE</scope>
    <source>
        <strain evidence="13">ATCC30299</strain>
    </source>
</reference>
<proteinExistence type="predicted"/>
<evidence type="ECO:0000256" key="6">
    <source>
        <dbReference type="ARBA" id="ARBA00022824"/>
    </source>
</evidence>
<dbReference type="GO" id="GO:0005085">
    <property type="term" value="F:guanyl-nucleotide exchange factor activity"/>
    <property type="evidence" value="ECO:0007669"/>
    <property type="project" value="InterPro"/>
</dbReference>
<evidence type="ECO:0000256" key="11">
    <source>
        <dbReference type="PROSITE-ProRule" id="PRU00221"/>
    </source>
</evidence>
<evidence type="ECO:0000256" key="12">
    <source>
        <dbReference type="SAM" id="Phobius"/>
    </source>
</evidence>
<dbReference type="SUPFAM" id="SSF50978">
    <property type="entry name" value="WD40 repeat-like"/>
    <property type="match status" value="1"/>
</dbReference>
<dbReference type="PANTHER" id="PTHR23284:SF0">
    <property type="entry name" value="PROLACTIN REGULATORY ELEMENT-BINDING PROTEIN"/>
    <property type="match status" value="1"/>
</dbReference>
<dbReference type="Proteomes" id="UP001162131">
    <property type="component" value="Unassembled WGS sequence"/>
</dbReference>
<dbReference type="InterPro" id="IPR045260">
    <property type="entry name" value="Sec12-like"/>
</dbReference>
<dbReference type="InterPro" id="IPR001680">
    <property type="entry name" value="WD40_rpt"/>
</dbReference>
<evidence type="ECO:0000256" key="3">
    <source>
        <dbReference type="ARBA" id="ARBA00022574"/>
    </source>
</evidence>
<keyword evidence="14" id="KW-1185">Reference proteome</keyword>
<organism evidence="13 14">
    <name type="scientific">Blepharisma stoltei</name>
    <dbReference type="NCBI Taxonomy" id="1481888"/>
    <lineage>
        <taxon>Eukaryota</taxon>
        <taxon>Sar</taxon>
        <taxon>Alveolata</taxon>
        <taxon>Ciliophora</taxon>
        <taxon>Postciliodesmatophora</taxon>
        <taxon>Heterotrichea</taxon>
        <taxon>Heterotrichida</taxon>
        <taxon>Blepharismidae</taxon>
        <taxon>Blepharisma</taxon>
    </lineage>
</organism>
<evidence type="ECO:0000256" key="10">
    <source>
        <dbReference type="ARBA" id="ARBA00023136"/>
    </source>
</evidence>
<keyword evidence="10 12" id="KW-0472">Membrane</keyword>
<dbReference type="EMBL" id="CAJZBQ010000018">
    <property type="protein sequence ID" value="CAG9317399.1"/>
    <property type="molecule type" value="Genomic_DNA"/>
</dbReference>
<keyword evidence="7" id="KW-0931">ER-Golgi transport</keyword>
<evidence type="ECO:0000256" key="7">
    <source>
        <dbReference type="ARBA" id="ARBA00022892"/>
    </source>
</evidence>
<evidence type="ECO:0000256" key="4">
    <source>
        <dbReference type="ARBA" id="ARBA00022692"/>
    </source>
</evidence>
<dbReference type="PANTHER" id="PTHR23284">
    <property type="entry name" value="PROLACTIN REGULATORY ELEMENT BINDING PROTEIN"/>
    <property type="match status" value="1"/>
</dbReference>
<dbReference type="Pfam" id="PF00400">
    <property type="entry name" value="WD40"/>
    <property type="match status" value="1"/>
</dbReference>
<dbReference type="Gene3D" id="2.130.10.10">
    <property type="entry name" value="YVTN repeat-like/Quinoprotein amine dehydrogenase"/>
    <property type="match status" value="2"/>
</dbReference>
<dbReference type="SMART" id="SM00320">
    <property type="entry name" value="WD40"/>
    <property type="match status" value="5"/>
</dbReference>
<dbReference type="AlphaFoldDB" id="A0AAU9IV97"/>
<evidence type="ECO:0000256" key="9">
    <source>
        <dbReference type="ARBA" id="ARBA00022989"/>
    </source>
</evidence>
<keyword evidence="4 12" id="KW-0812">Transmembrane</keyword>
<dbReference type="PROSITE" id="PS50082">
    <property type="entry name" value="WD_REPEATS_2"/>
    <property type="match status" value="1"/>
</dbReference>
<name>A0AAU9IV97_9CILI</name>
<keyword evidence="2" id="KW-0813">Transport</keyword>
<dbReference type="GO" id="GO:0003400">
    <property type="term" value="P:regulation of COPII vesicle coating"/>
    <property type="evidence" value="ECO:0007669"/>
    <property type="project" value="TreeGrafter"/>
</dbReference>
<gene>
    <name evidence="13" type="ORF">BSTOLATCC_MIC18650</name>
</gene>
<dbReference type="GO" id="GO:0005789">
    <property type="term" value="C:endoplasmic reticulum membrane"/>
    <property type="evidence" value="ECO:0007669"/>
    <property type="project" value="UniProtKB-SubCell"/>
</dbReference>
<dbReference type="GO" id="GO:0015031">
    <property type="term" value="P:protein transport"/>
    <property type="evidence" value="ECO:0007669"/>
    <property type="project" value="UniProtKB-KW"/>
</dbReference>
<evidence type="ECO:0000256" key="2">
    <source>
        <dbReference type="ARBA" id="ARBA00022448"/>
    </source>
</evidence>
<evidence type="ECO:0000256" key="8">
    <source>
        <dbReference type="ARBA" id="ARBA00022927"/>
    </source>
</evidence>
<keyword evidence="3 11" id="KW-0853">WD repeat</keyword>
<keyword evidence="5" id="KW-0677">Repeat</keyword>
<dbReference type="InterPro" id="IPR036322">
    <property type="entry name" value="WD40_repeat_dom_sf"/>
</dbReference>
<keyword evidence="6" id="KW-0256">Endoplasmic reticulum</keyword>
<protein>
    <recommendedName>
        <fullName evidence="15">Anaphase-promoting complex subunit 4 WD40 domain-containing protein</fullName>
    </recommendedName>
</protein>
<feature type="repeat" description="WD" evidence="11">
    <location>
        <begin position="133"/>
        <end position="174"/>
    </location>
</feature>
<feature type="transmembrane region" description="Helical" evidence="12">
    <location>
        <begin position="311"/>
        <end position="328"/>
    </location>
</feature>
<sequence length="332" mass="37091">MASPKRNQTTTSVLSALCYKDKLLLSYPEALALHSLRELDLPLLSTLNSPSPYISLEQGTKKDIIIATSIDSVVVYKIDEVNNINEICRWRPGISLTTSAISYTNEIVATGRADGIIQFWGFNEGSISKLWECAAHEASVNCIDFSSENNLLASSSRDCSCKIYNFQNQQLVKTLYFAEHDDTKNLPILSVKFSRSGDFLYTVAADQNSYITLWDVLENYKPIVTHRLHASPITAFTLSLDGFYLGIGTEDGFVKIMNTRTMEFEQDKEDMSAKVTALNFTWGSRNLIAAGSDGTLHSIANARGEGFFSKMSKVWVLTVFLLWIYLYLTNSS</sequence>
<accession>A0AAU9IV97</accession>
<dbReference type="GO" id="GO:0006888">
    <property type="term" value="P:endoplasmic reticulum to Golgi vesicle-mediated transport"/>
    <property type="evidence" value="ECO:0007669"/>
    <property type="project" value="TreeGrafter"/>
</dbReference>